<dbReference type="PROSITE" id="PS00675">
    <property type="entry name" value="SIGMA54_INTERACT_1"/>
    <property type="match status" value="1"/>
</dbReference>
<dbReference type="InterPro" id="IPR027417">
    <property type="entry name" value="P-loop_NTPase"/>
</dbReference>
<evidence type="ECO:0000256" key="1">
    <source>
        <dbReference type="ARBA" id="ARBA00022553"/>
    </source>
</evidence>
<dbReference type="SMART" id="SM00382">
    <property type="entry name" value="AAA"/>
    <property type="match status" value="1"/>
</dbReference>
<dbReference type="Gene3D" id="1.10.10.60">
    <property type="entry name" value="Homeodomain-like"/>
    <property type="match status" value="1"/>
</dbReference>
<evidence type="ECO:0000313" key="12">
    <source>
        <dbReference type="Proteomes" id="UP000031433"/>
    </source>
</evidence>
<evidence type="ECO:0000256" key="2">
    <source>
        <dbReference type="ARBA" id="ARBA00022741"/>
    </source>
</evidence>
<name>A0A0C1QPJ6_9BACT</name>
<dbReference type="PRINTS" id="PR01590">
    <property type="entry name" value="HTHFIS"/>
</dbReference>
<dbReference type="Pfam" id="PF00158">
    <property type="entry name" value="Sigma54_activat"/>
    <property type="match status" value="1"/>
</dbReference>
<protein>
    <submittedName>
        <fullName evidence="11">Fis family transcriptional regulator</fullName>
    </submittedName>
</protein>
<dbReference type="PANTHER" id="PTHR32071">
    <property type="entry name" value="TRANSCRIPTIONAL REGULATORY PROTEIN"/>
    <property type="match status" value="1"/>
</dbReference>
<keyword evidence="3" id="KW-0067">ATP-binding</keyword>
<evidence type="ECO:0000256" key="5">
    <source>
        <dbReference type="ARBA" id="ARBA00023015"/>
    </source>
</evidence>
<keyword evidence="1 8" id="KW-0597">Phosphoprotein</keyword>
<evidence type="ECO:0000313" key="11">
    <source>
        <dbReference type="EMBL" id="KIE42517.1"/>
    </source>
</evidence>
<dbReference type="InterPro" id="IPR001789">
    <property type="entry name" value="Sig_transdc_resp-reg_receiver"/>
</dbReference>
<keyword evidence="7" id="KW-0804">Transcription</keyword>
<evidence type="ECO:0000256" key="6">
    <source>
        <dbReference type="ARBA" id="ARBA00023125"/>
    </source>
</evidence>
<dbReference type="Gene3D" id="3.40.50.300">
    <property type="entry name" value="P-loop containing nucleotide triphosphate hydrolases"/>
    <property type="match status" value="1"/>
</dbReference>
<dbReference type="SUPFAM" id="SSF46689">
    <property type="entry name" value="Homeodomain-like"/>
    <property type="match status" value="1"/>
</dbReference>
<evidence type="ECO:0000256" key="8">
    <source>
        <dbReference type="PROSITE-ProRule" id="PRU00169"/>
    </source>
</evidence>
<evidence type="ECO:0000256" key="7">
    <source>
        <dbReference type="ARBA" id="ARBA00023163"/>
    </source>
</evidence>
<dbReference type="Pfam" id="PF25601">
    <property type="entry name" value="AAA_lid_14"/>
    <property type="match status" value="1"/>
</dbReference>
<keyword evidence="6" id="KW-0238">DNA-binding</keyword>
<keyword evidence="12" id="KW-1185">Reference proteome</keyword>
<gene>
    <name evidence="11" type="ORF">SE37_07700</name>
</gene>
<organism evidence="11 12">
    <name type="scientific">Geobacter soli</name>
    <dbReference type="NCBI Taxonomy" id="1510391"/>
    <lineage>
        <taxon>Bacteria</taxon>
        <taxon>Pseudomonadati</taxon>
        <taxon>Thermodesulfobacteriota</taxon>
        <taxon>Desulfuromonadia</taxon>
        <taxon>Geobacterales</taxon>
        <taxon>Geobacteraceae</taxon>
        <taxon>Geobacter</taxon>
    </lineage>
</organism>
<dbReference type="FunFam" id="3.40.50.300:FF:000006">
    <property type="entry name" value="DNA-binding transcriptional regulator NtrC"/>
    <property type="match status" value="1"/>
</dbReference>
<sequence>MEIHVLVVDDELSMREFLAILLDREGYTVDQAASAEEALACLERKTYDLVISDVKMPGLDGITLLGRIKEVAPDTAVLLMTAFSTAEQAVEAMKLGAYDYIAKPFKVEEVKILARNALEKRDLKRENLRLRQEVQERYSFSGLIGKSKKMREVYSLIEKVAPSTANVLILGESGTGKELVARAIHYNSQRKGKPFVAVNCGAIPETLMESEFFGHKKGAFTGAVGDRPGLFEQAEGGTLFLDEIGEVSLQLQAKLLRAIQEKEFRRVGGTLDQKADVRLVAASNRDLEEQVKEGSFREDLFYRLNVVQVKMPPLRERGDDIPILVEHFYKKYVQPPYSDRIITQGALKLLMSYGFPGNVRELENLVERCSVLGNREISEECLPPQLHAGKRPECGAAAECELPEEGMDLEAYLDGIEKRILLQALERSGGVKKKAAELLRLTFRSFRYRLAKFGMDEE</sequence>
<feature type="modified residue" description="4-aspartylphosphate" evidence="8">
    <location>
        <position position="53"/>
    </location>
</feature>
<evidence type="ECO:0000259" key="9">
    <source>
        <dbReference type="PROSITE" id="PS50045"/>
    </source>
</evidence>
<dbReference type="CDD" id="cd00009">
    <property type="entry name" value="AAA"/>
    <property type="match status" value="1"/>
</dbReference>
<dbReference type="AlphaFoldDB" id="A0A0C1QPJ6"/>
<dbReference type="Gene3D" id="3.40.50.2300">
    <property type="match status" value="1"/>
</dbReference>
<dbReference type="Gene3D" id="1.10.8.60">
    <property type="match status" value="1"/>
</dbReference>
<dbReference type="SMART" id="SM00448">
    <property type="entry name" value="REC"/>
    <property type="match status" value="1"/>
</dbReference>
<feature type="domain" description="Sigma-54 factor interaction" evidence="9">
    <location>
        <begin position="143"/>
        <end position="371"/>
    </location>
</feature>
<evidence type="ECO:0000256" key="3">
    <source>
        <dbReference type="ARBA" id="ARBA00022840"/>
    </source>
</evidence>
<dbReference type="FunFam" id="3.40.50.2300:FF:000018">
    <property type="entry name" value="DNA-binding transcriptional regulator NtrC"/>
    <property type="match status" value="1"/>
</dbReference>
<dbReference type="InterPro" id="IPR025943">
    <property type="entry name" value="Sigma_54_int_dom_ATP-bd_2"/>
</dbReference>
<dbReference type="InterPro" id="IPR025944">
    <property type="entry name" value="Sigma_54_int_dom_CS"/>
</dbReference>
<evidence type="ECO:0000256" key="4">
    <source>
        <dbReference type="ARBA" id="ARBA00023012"/>
    </source>
</evidence>
<dbReference type="Pfam" id="PF00072">
    <property type="entry name" value="Response_reg"/>
    <property type="match status" value="1"/>
</dbReference>
<reference evidence="11 12" key="1">
    <citation type="submission" date="2015-01" db="EMBL/GenBank/DDBJ databases">
        <title>Genome sequence of the anaerobic bacterium Geobacter soli GSS01, a dissimilatory Fe(III) reducer from soil.</title>
        <authorList>
            <person name="Yang G."/>
            <person name="Zhou S."/>
        </authorList>
    </citation>
    <scope>NUCLEOTIDE SEQUENCE [LARGE SCALE GENOMIC DNA]</scope>
    <source>
        <strain evidence="11 12">GSS01</strain>
    </source>
</reference>
<dbReference type="PROSITE" id="PS00688">
    <property type="entry name" value="SIGMA54_INTERACT_3"/>
    <property type="match status" value="1"/>
</dbReference>
<dbReference type="InterPro" id="IPR025662">
    <property type="entry name" value="Sigma_54_int_dom_ATP-bd_1"/>
</dbReference>
<comment type="caution">
    <text evidence="11">The sequence shown here is derived from an EMBL/GenBank/DDBJ whole genome shotgun (WGS) entry which is preliminary data.</text>
</comment>
<dbReference type="InterPro" id="IPR002078">
    <property type="entry name" value="Sigma_54_int"/>
</dbReference>
<keyword evidence="5" id="KW-0805">Transcription regulation</keyword>
<dbReference type="EMBL" id="JXBL01000001">
    <property type="protein sequence ID" value="KIE42517.1"/>
    <property type="molecule type" value="Genomic_DNA"/>
</dbReference>
<dbReference type="InterPro" id="IPR011006">
    <property type="entry name" value="CheY-like_superfamily"/>
</dbReference>
<dbReference type="GO" id="GO:0005524">
    <property type="term" value="F:ATP binding"/>
    <property type="evidence" value="ECO:0007669"/>
    <property type="project" value="UniProtKB-KW"/>
</dbReference>
<dbReference type="RefSeq" id="WP_039645156.1">
    <property type="nucleotide sequence ID" value="NZ_JXBL01000001.1"/>
</dbReference>
<keyword evidence="2" id="KW-0547">Nucleotide-binding</keyword>
<dbReference type="PROSITE" id="PS00676">
    <property type="entry name" value="SIGMA54_INTERACT_2"/>
    <property type="match status" value="1"/>
</dbReference>
<dbReference type="InterPro" id="IPR003593">
    <property type="entry name" value="AAA+_ATPase"/>
</dbReference>
<dbReference type="GO" id="GO:0006355">
    <property type="term" value="P:regulation of DNA-templated transcription"/>
    <property type="evidence" value="ECO:0007669"/>
    <property type="project" value="InterPro"/>
</dbReference>
<dbReference type="Proteomes" id="UP000031433">
    <property type="component" value="Unassembled WGS sequence"/>
</dbReference>
<keyword evidence="4" id="KW-0902">Two-component regulatory system</keyword>
<feature type="domain" description="Response regulatory" evidence="10">
    <location>
        <begin position="4"/>
        <end position="118"/>
    </location>
</feature>
<dbReference type="InterPro" id="IPR058031">
    <property type="entry name" value="AAA_lid_NorR"/>
</dbReference>
<dbReference type="PROSITE" id="PS50110">
    <property type="entry name" value="RESPONSE_REGULATORY"/>
    <property type="match status" value="1"/>
</dbReference>
<dbReference type="SUPFAM" id="SSF52172">
    <property type="entry name" value="CheY-like"/>
    <property type="match status" value="1"/>
</dbReference>
<dbReference type="InterPro" id="IPR002197">
    <property type="entry name" value="HTH_Fis"/>
</dbReference>
<dbReference type="GO" id="GO:0000160">
    <property type="term" value="P:phosphorelay signal transduction system"/>
    <property type="evidence" value="ECO:0007669"/>
    <property type="project" value="UniProtKB-KW"/>
</dbReference>
<evidence type="ECO:0000259" key="10">
    <source>
        <dbReference type="PROSITE" id="PS50110"/>
    </source>
</evidence>
<dbReference type="SUPFAM" id="SSF52540">
    <property type="entry name" value="P-loop containing nucleoside triphosphate hydrolases"/>
    <property type="match status" value="1"/>
</dbReference>
<dbReference type="InterPro" id="IPR009057">
    <property type="entry name" value="Homeodomain-like_sf"/>
</dbReference>
<proteinExistence type="predicted"/>
<dbReference type="Pfam" id="PF02954">
    <property type="entry name" value="HTH_8"/>
    <property type="match status" value="1"/>
</dbReference>
<accession>A0A0C1QPJ6</accession>
<dbReference type="PANTHER" id="PTHR32071:SF113">
    <property type="entry name" value="ALGINATE BIOSYNTHESIS TRANSCRIPTIONAL REGULATORY PROTEIN ALGB"/>
    <property type="match status" value="1"/>
</dbReference>
<dbReference type="GO" id="GO:0043565">
    <property type="term" value="F:sequence-specific DNA binding"/>
    <property type="evidence" value="ECO:0007669"/>
    <property type="project" value="InterPro"/>
</dbReference>
<dbReference type="PROSITE" id="PS50045">
    <property type="entry name" value="SIGMA54_INTERACT_4"/>
    <property type="match status" value="1"/>
</dbReference>